<organism evidence="1 2">
    <name type="scientific">Streptomyces coeruleoprunus</name>
    <dbReference type="NCBI Taxonomy" id="285563"/>
    <lineage>
        <taxon>Bacteria</taxon>
        <taxon>Bacillati</taxon>
        <taxon>Actinomycetota</taxon>
        <taxon>Actinomycetes</taxon>
        <taxon>Kitasatosporales</taxon>
        <taxon>Streptomycetaceae</taxon>
        <taxon>Streptomyces</taxon>
    </lineage>
</organism>
<dbReference type="RefSeq" id="WP_345692614.1">
    <property type="nucleotide sequence ID" value="NZ_BAABIT010000001.1"/>
</dbReference>
<dbReference type="Proteomes" id="UP001595829">
    <property type="component" value="Unassembled WGS sequence"/>
</dbReference>
<proteinExistence type="predicted"/>
<protein>
    <submittedName>
        <fullName evidence="1">Uncharacterized protein</fullName>
    </submittedName>
</protein>
<reference evidence="2" key="1">
    <citation type="journal article" date="2019" name="Int. J. Syst. Evol. Microbiol.">
        <title>The Global Catalogue of Microorganisms (GCM) 10K type strain sequencing project: providing services to taxonomists for standard genome sequencing and annotation.</title>
        <authorList>
            <consortium name="The Broad Institute Genomics Platform"/>
            <consortium name="The Broad Institute Genome Sequencing Center for Infectious Disease"/>
            <person name="Wu L."/>
            <person name="Ma J."/>
        </authorList>
    </citation>
    <scope>NUCLEOTIDE SEQUENCE [LARGE SCALE GENOMIC DNA]</scope>
    <source>
        <strain evidence="2">CGMCC 4.1648</strain>
    </source>
</reference>
<accession>A0ABV9XAT8</accession>
<name>A0ABV9XAT8_9ACTN</name>
<comment type="caution">
    <text evidence="1">The sequence shown here is derived from an EMBL/GenBank/DDBJ whole genome shotgun (WGS) entry which is preliminary data.</text>
</comment>
<sequence length="81" mass="8822">MTRPTLAAYRSAAAPGRLKCRGLAKTKAHLAALRTPEAEAALRRLTEAEEALRRLTEAEEAGGFDGFSVEAYAAWYATYYA</sequence>
<gene>
    <name evidence="1" type="ORF">ACFPM3_08935</name>
</gene>
<evidence type="ECO:0000313" key="1">
    <source>
        <dbReference type="EMBL" id="MFC5022256.1"/>
    </source>
</evidence>
<evidence type="ECO:0000313" key="2">
    <source>
        <dbReference type="Proteomes" id="UP001595829"/>
    </source>
</evidence>
<dbReference type="EMBL" id="JBHSJD010000006">
    <property type="protein sequence ID" value="MFC5022256.1"/>
    <property type="molecule type" value="Genomic_DNA"/>
</dbReference>
<keyword evidence="2" id="KW-1185">Reference proteome</keyword>